<sequence length="202" mass="22492">MLERARISMFWILSLGVALVSWRFLVFGVEASMPAMAHFPETQKLALYLHIGLAPVVLALLPFQFWQGLRARRPALHRWFGRLYVLLIVVSGVAALVLASGTRAGPVAGVAFGILAVLWIAVTVQAVRLAMLGRIAEHRRWMIRSAALTLAAVTLRVYLPFLAMGFGFETGYLIVSWLCWVPNALIAEWILWRKGAARLRTA</sequence>
<proteinExistence type="predicted"/>
<keyword evidence="3" id="KW-1185">Reference proteome</keyword>
<keyword evidence="1" id="KW-0472">Membrane</keyword>
<dbReference type="Pfam" id="PF10067">
    <property type="entry name" value="DUF2306"/>
    <property type="match status" value="1"/>
</dbReference>
<reference evidence="2 3" key="1">
    <citation type="submission" date="2016-10" db="EMBL/GenBank/DDBJ databases">
        <authorList>
            <person name="de Groot N.N."/>
        </authorList>
    </citation>
    <scope>NUCLEOTIDE SEQUENCE [LARGE SCALE GENOMIC DNA]</scope>
    <source>
        <strain evidence="2 3">DSM 26915</strain>
    </source>
</reference>
<organism evidence="2 3">
    <name type="scientific">Thalassococcus halodurans</name>
    <dbReference type="NCBI Taxonomy" id="373675"/>
    <lineage>
        <taxon>Bacteria</taxon>
        <taxon>Pseudomonadati</taxon>
        <taxon>Pseudomonadota</taxon>
        <taxon>Alphaproteobacteria</taxon>
        <taxon>Rhodobacterales</taxon>
        <taxon>Roseobacteraceae</taxon>
        <taxon>Thalassococcus</taxon>
    </lineage>
</organism>
<evidence type="ECO:0000313" key="2">
    <source>
        <dbReference type="EMBL" id="SEG38721.1"/>
    </source>
</evidence>
<feature type="transmembrane region" description="Helical" evidence="1">
    <location>
        <begin position="107"/>
        <end position="129"/>
    </location>
</feature>
<evidence type="ECO:0000313" key="3">
    <source>
        <dbReference type="Proteomes" id="UP000236752"/>
    </source>
</evidence>
<accession>A0A1H5ZR86</accession>
<keyword evidence="1" id="KW-0812">Transmembrane</keyword>
<evidence type="ECO:0000256" key="1">
    <source>
        <dbReference type="SAM" id="Phobius"/>
    </source>
</evidence>
<dbReference type="Proteomes" id="UP000236752">
    <property type="component" value="Unassembled WGS sequence"/>
</dbReference>
<dbReference type="AlphaFoldDB" id="A0A1H5ZR86"/>
<feature type="transmembrane region" description="Helical" evidence="1">
    <location>
        <begin position="83"/>
        <end position="101"/>
    </location>
</feature>
<dbReference type="OrthoDB" id="8759010at2"/>
<dbReference type="RefSeq" id="WP_103910924.1">
    <property type="nucleotide sequence ID" value="NZ_FNUZ01000004.1"/>
</dbReference>
<feature type="transmembrane region" description="Helical" evidence="1">
    <location>
        <begin position="7"/>
        <end position="25"/>
    </location>
</feature>
<gene>
    <name evidence="2" type="ORF">SAMN04488045_2589</name>
</gene>
<keyword evidence="1" id="KW-1133">Transmembrane helix</keyword>
<dbReference type="InterPro" id="IPR018750">
    <property type="entry name" value="DUF2306_membrane"/>
</dbReference>
<protein>
    <submittedName>
        <fullName evidence="2">Uncharacterized membrane protein</fullName>
    </submittedName>
</protein>
<name>A0A1H5ZR86_9RHOB</name>
<feature type="transmembrane region" description="Helical" evidence="1">
    <location>
        <begin position="141"/>
        <end position="159"/>
    </location>
</feature>
<dbReference type="EMBL" id="FNUZ01000004">
    <property type="protein sequence ID" value="SEG38721.1"/>
    <property type="molecule type" value="Genomic_DNA"/>
</dbReference>
<feature type="transmembrane region" description="Helical" evidence="1">
    <location>
        <begin position="171"/>
        <end position="192"/>
    </location>
</feature>
<feature type="transmembrane region" description="Helical" evidence="1">
    <location>
        <begin position="45"/>
        <end position="63"/>
    </location>
</feature>